<gene>
    <name evidence="2" type="ORF">AFUS01_LOCUS44463</name>
</gene>
<dbReference type="EMBL" id="CAJVCH010570486">
    <property type="protein sequence ID" value="CAG7835035.1"/>
    <property type="molecule type" value="Genomic_DNA"/>
</dbReference>
<reference evidence="2" key="1">
    <citation type="submission" date="2021-06" db="EMBL/GenBank/DDBJ databases">
        <authorList>
            <person name="Hodson N. C."/>
            <person name="Mongue J. A."/>
            <person name="Jaron S. K."/>
        </authorList>
    </citation>
    <scope>NUCLEOTIDE SEQUENCE</scope>
</reference>
<proteinExistence type="predicted"/>
<evidence type="ECO:0000313" key="2">
    <source>
        <dbReference type="EMBL" id="CAG7835035.1"/>
    </source>
</evidence>
<comment type="caution">
    <text evidence="2">The sequence shown here is derived from an EMBL/GenBank/DDBJ whole genome shotgun (WGS) entry which is preliminary data.</text>
</comment>
<dbReference type="AlphaFoldDB" id="A0A8J2PSG2"/>
<feature type="chain" id="PRO_5035260618" evidence="1">
    <location>
        <begin position="23"/>
        <end position="127"/>
    </location>
</feature>
<sequence length="127" mass="14290">MNRLRVLFCTAVMFSVGVLVRTQDGSFKTTGKYDLSPEDITDLCVVVDGQPPPMGNGCVYMKWVPCEGVPEDPARPCGWYQQTLCEQTPKTKREIGSHKNVATFLVETNEEHETSDSKEIPFISFHF</sequence>
<protein>
    <submittedName>
        <fullName evidence="2">Uncharacterized protein</fullName>
    </submittedName>
</protein>
<dbReference type="Proteomes" id="UP000708208">
    <property type="component" value="Unassembled WGS sequence"/>
</dbReference>
<keyword evidence="3" id="KW-1185">Reference proteome</keyword>
<name>A0A8J2PSG2_9HEXA</name>
<organism evidence="2 3">
    <name type="scientific">Allacma fusca</name>
    <dbReference type="NCBI Taxonomy" id="39272"/>
    <lineage>
        <taxon>Eukaryota</taxon>
        <taxon>Metazoa</taxon>
        <taxon>Ecdysozoa</taxon>
        <taxon>Arthropoda</taxon>
        <taxon>Hexapoda</taxon>
        <taxon>Collembola</taxon>
        <taxon>Symphypleona</taxon>
        <taxon>Sminthuridae</taxon>
        <taxon>Allacma</taxon>
    </lineage>
</organism>
<evidence type="ECO:0000256" key="1">
    <source>
        <dbReference type="SAM" id="SignalP"/>
    </source>
</evidence>
<keyword evidence="1" id="KW-0732">Signal</keyword>
<evidence type="ECO:0000313" key="3">
    <source>
        <dbReference type="Proteomes" id="UP000708208"/>
    </source>
</evidence>
<accession>A0A8J2PSG2</accession>
<feature type="signal peptide" evidence="1">
    <location>
        <begin position="1"/>
        <end position="22"/>
    </location>
</feature>